<name>A0A541B7H9_9NOCA</name>
<organism evidence="1 2">
    <name type="scientific">Rhodococcus spelaei</name>
    <dbReference type="NCBI Taxonomy" id="2546320"/>
    <lineage>
        <taxon>Bacteria</taxon>
        <taxon>Bacillati</taxon>
        <taxon>Actinomycetota</taxon>
        <taxon>Actinomycetes</taxon>
        <taxon>Mycobacteriales</taxon>
        <taxon>Nocardiaceae</taxon>
        <taxon>Rhodococcus</taxon>
    </lineage>
</organism>
<dbReference type="Proteomes" id="UP000316256">
    <property type="component" value="Unassembled WGS sequence"/>
</dbReference>
<dbReference type="RefSeq" id="WP_142100438.1">
    <property type="nucleotide sequence ID" value="NZ_VIGH01000006.1"/>
</dbReference>
<sequence>MTAAATSLRIDRLTLHAGQLGESDARRLAALVSRGLASLPVTGHVDHVEATVETGERQPIDELAAAVAIAIEAAILDAGVR</sequence>
<dbReference type="EMBL" id="VIGH01000006">
    <property type="protein sequence ID" value="TQF68279.1"/>
    <property type="molecule type" value="Genomic_DNA"/>
</dbReference>
<evidence type="ECO:0000313" key="1">
    <source>
        <dbReference type="EMBL" id="TQF68279.1"/>
    </source>
</evidence>
<gene>
    <name evidence="1" type="ORF">FK531_14320</name>
</gene>
<accession>A0A541B7H9</accession>
<protein>
    <submittedName>
        <fullName evidence="1">Uncharacterized protein</fullName>
    </submittedName>
</protein>
<proteinExistence type="predicted"/>
<comment type="caution">
    <text evidence="1">The sequence shown here is derived from an EMBL/GenBank/DDBJ whole genome shotgun (WGS) entry which is preliminary data.</text>
</comment>
<dbReference type="AlphaFoldDB" id="A0A541B7H9"/>
<reference evidence="1 2" key="1">
    <citation type="submission" date="2019-06" db="EMBL/GenBank/DDBJ databases">
        <title>Rhodococcus spaelei sp. nov., isolated from a cave.</title>
        <authorList>
            <person name="Lee S.D."/>
        </authorList>
    </citation>
    <scope>NUCLEOTIDE SEQUENCE [LARGE SCALE GENOMIC DNA]</scope>
    <source>
        <strain evidence="1 2">C9-5</strain>
    </source>
</reference>
<evidence type="ECO:0000313" key="2">
    <source>
        <dbReference type="Proteomes" id="UP000316256"/>
    </source>
</evidence>
<keyword evidence="2" id="KW-1185">Reference proteome</keyword>